<evidence type="ECO:0000259" key="8">
    <source>
        <dbReference type="Pfam" id="PF13472"/>
    </source>
</evidence>
<feature type="region of interest" description="Disordered" evidence="6">
    <location>
        <begin position="614"/>
        <end position="636"/>
    </location>
</feature>
<dbReference type="RefSeq" id="WP_120692773.1">
    <property type="nucleotide sequence ID" value="NZ_RBNH01000011.1"/>
</dbReference>
<dbReference type="Pfam" id="PF01095">
    <property type="entry name" value="Pectinesterase"/>
    <property type="match status" value="1"/>
</dbReference>
<comment type="catalytic activity">
    <reaction evidence="5">
        <text>[(1-&gt;4)-alpha-D-galacturonosyl methyl ester](n) + n H2O = [(1-&gt;4)-alpha-D-galacturonosyl](n) + n methanol + n H(+)</text>
        <dbReference type="Rhea" id="RHEA:22380"/>
        <dbReference type="Rhea" id="RHEA-COMP:14570"/>
        <dbReference type="Rhea" id="RHEA-COMP:14573"/>
        <dbReference type="ChEBI" id="CHEBI:15377"/>
        <dbReference type="ChEBI" id="CHEBI:15378"/>
        <dbReference type="ChEBI" id="CHEBI:17790"/>
        <dbReference type="ChEBI" id="CHEBI:140522"/>
        <dbReference type="ChEBI" id="CHEBI:140523"/>
        <dbReference type="EC" id="3.1.1.11"/>
    </reaction>
</comment>
<name>A0A3B0FTB5_PSEPS</name>
<reference evidence="9 10" key="1">
    <citation type="submission" date="2018-10" db="EMBL/GenBank/DDBJ databases">
        <title>Genome-guide identification and characterization of bacteria that degrade polycyclic aromatic hydrocarbons and resist hexavalent chromium simultaneously.</title>
        <authorList>
            <person name="Feng H."/>
        </authorList>
    </citation>
    <scope>NUCLEOTIDE SEQUENCE [LARGE SCALE GENOMIC DNA]</scope>
    <source>
        <strain evidence="9 10">J015</strain>
    </source>
</reference>
<dbReference type="InterPro" id="IPR037459">
    <property type="entry name" value="RhgT-like"/>
</dbReference>
<reference evidence="10" key="2">
    <citation type="submission" date="2018-10" db="EMBL/GenBank/DDBJ databases">
        <authorList>
            <person name="Wang Y."/>
            <person name="Wang J."/>
            <person name="Yang X."/>
            <person name="Wang Z."/>
            <person name="Huang Y."/>
        </authorList>
    </citation>
    <scope>NUCLEOTIDE SEQUENCE [LARGE SCALE GENOMIC DNA]</scope>
    <source>
        <strain evidence="10">J015</strain>
    </source>
</reference>
<comment type="pathway">
    <text evidence="5">Glycan metabolism; pectin degradation; 2-dehydro-3-deoxy-D-gluconate from pectin: step 1/5.</text>
</comment>
<dbReference type="InterPro" id="IPR036514">
    <property type="entry name" value="SGNH_hydro_sf"/>
</dbReference>
<dbReference type="Gene3D" id="2.160.20.10">
    <property type="entry name" value="Single-stranded right-handed beta-helix, Pectin lyase-like"/>
    <property type="match status" value="1"/>
</dbReference>
<feature type="domain" description="Pectinesterase catalytic" evidence="7">
    <location>
        <begin position="306"/>
        <end position="605"/>
    </location>
</feature>
<dbReference type="InterPro" id="IPR011050">
    <property type="entry name" value="Pectin_lyase_fold/virulence"/>
</dbReference>
<dbReference type="Pfam" id="PF13472">
    <property type="entry name" value="Lipase_GDSL_2"/>
    <property type="match status" value="1"/>
</dbReference>
<proteinExistence type="inferred from homology"/>
<dbReference type="UniPathway" id="UPA00545">
    <property type="reaction ID" value="UER00823"/>
</dbReference>
<sequence length="636" mass="67674">MGRFKPSRRSVLAAVAAGAVTAATGLSGPAALRAHAAVLQANEPPLDRPHPVIFVVGDSTSAAYQHSERPRAGWGQALPLLLGPQSGVFDYAWSGASSKSFADAGLLDEVVAMLQPGDYLLISFGHNDEKVQDPARGTDPQTTFKEYLQKYIDGARGSGAKPVLVTPVERRRFSALGVAQDSHGSYPQAVRELAAVTQTPLVDLSASSKELWQQLGPEGTKNHFLYADPGRYPQYPDGVADNTHFQAEGALAVAKLVASELHAQQAVPPGYFQHLNDRLDPMQGIHWPSERPVDKPLVLEVGPGAGFQTVQAAVDAVPAGSTRRTQIRIAPGTYRGTVRVPANKARVSFIGLGEKPEDVVLVHNNASGTAKPDGTGPFGTGGSASVRTDGPDFTAENLTFSNDFDEAANQKMKNRQAVALFLTGDRAVLRNIRCLGNQDTLLVDSPARGVQARSYFAGCYVEGDVDFIFGRGTAVFSGCEIRSLDRGSGTNNGYVSAGSVNIGIKHGYLFTDCRFVSNAAAGSVHLGRPWHPSGDVDAIAQVLVRNSWLGSHISETPWTDMSGFSWREARFHEFNNNGPGSRITPTRPQLDPALAAEFTLEEYLRGTDGWAPHLAGTRMDSATAPSAAGSGTGRPS</sequence>
<feature type="compositionally biased region" description="Low complexity" evidence="6">
    <location>
        <begin position="621"/>
        <end position="636"/>
    </location>
</feature>
<dbReference type="Gene3D" id="3.40.50.1110">
    <property type="entry name" value="SGNH hydrolase"/>
    <property type="match status" value="1"/>
</dbReference>
<dbReference type="InterPro" id="IPR033131">
    <property type="entry name" value="Pectinesterase_Asp_AS"/>
</dbReference>
<evidence type="ECO:0000256" key="2">
    <source>
        <dbReference type="ARBA" id="ARBA00022801"/>
    </source>
</evidence>
<organism evidence="9 10">
    <name type="scientific">Pseudarthrobacter phenanthrenivorans</name>
    <name type="common">Arthrobacter phenanthrenivorans</name>
    <dbReference type="NCBI Taxonomy" id="361575"/>
    <lineage>
        <taxon>Bacteria</taxon>
        <taxon>Bacillati</taxon>
        <taxon>Actinomycetota</taxon>
        <taxon>Actinomycetes</taxon>
        <taxon>Micrococcales</taxon>
        <taxon>Micrococcaceae</taxon>
        <taxon>Pseudarthrobacter</taxon>
    </lineage>
</organism>
<evidence type="ECO:0000256" key="5">
    <source>
        <dbReference type="RuleBase" id="RU000589"/>
    </source>
</evidence>
<feature type="signal peptide" evidence="5">
    <location>
        <begin position="1"/>
        <end position="36"/>
    </location>
</feature>
<dbReference type="SUPFAM" id="SSF51126">
    <property type="entry name" value="Pectin lyase-like"/>
    <property type="match status" value="1"/>
</dbReference>
<evidence type="ECO:0000313" key="9">
    <source>
        <dbReference type="EMBL" id="RKO22868.1"/>
    </source>
</evidence>
<feature type="active site" evidence="4">
    <location>
        <position position="466"/>
    </location>
</feature>
<keyword evidence="3 5" id="KW-0063">Aspartyl esterase</keyword>
<accession>A0A3B0FTB5</accession>
<evidence type="ECO:0000256" key="6">
    <source>
        <dbReference type="SAM" id="MobiDB-lite"/>
    </source>
</evidence>
<dbReference type="EC" id="3.1.1.11" evidence="5"/>
<dbReference type="PANTHER" id="PTHR43695">
    <property type="entry name" value="PUTATIVE (AFU_ORTHOLOGUE AFUA_2G17250)-RELATED"/>
    <property type="match status" value="1"/>
</dbReference>
<dbReference type="PROSITE" id="PS51318">
    <property type="entry name" value="TAT"/>
    <property type="match status" value="1"/>
</dbReference>
<keyword evidence="5" id="KW-0732">Signal</keyword>
<evidence type="ECO:0000259" key="7">
    <source>
        <dbReference type="Pfam" id="PF01095"/>
    </source>
</evidence>
<dbReference type="GO" id="GO:0042545">
    <property type="term" value="P:cell wall modification"/>
    <property type="evidence" value="ECO:0007669"/>
    <property type="project" value="UniProtKB-UniRule"/>
</dbReference>
<dbReference type="CDD" id="cd01821">
    <property type="entry name" value="Rhamnogalacturan_acetylesterase_like"/>
    <property type="match status" value="1"/>
</dbReference>
<evidence type="ECO:0000256" key="1">
    <source>
        <dbReference type="ARBA" id="ARBA00008668"/>
    </source>
</evidence>
<dbReference type="GO" id="GO:0045490">
    <property type="term" value="P:pectin catabolic process"/>
    <property type="evidence" value="ECO:0007669"/>
    <property type="project" value="UniProtKB-UniRule"/>
</dbReference>
<evidence type="ECO:0000256" key="4">
    <source>
        <dbReference type="PROSITE-ProRule" id="PRU10040"/>
    </source>
</evidence>
<dbReference type="PANTHER" id="PTHR43695:SF1">
    <property type="entry name" value="RHAMNOGALACTURONAN ACETYLESTERASE"/>
    <property type="match status" value="1"/>
</dbReference>
<keyword evidence="2 5" id="KW-0378">Hydrolase</keyword>
<dbReference type="InterPro" id="IPR012334">
    <property type="entry name" value="Pectin_lyas_fold"/>
</dbReference>
<dbReference type="InterPro" id="IPR000070">
    <property type="entry name" value="Pectinesterase_cat"/>
</dbReference>
<protein>
    <recommendedName>
        <fullName evidence="5">Pectinesterase</fullName>
        <ecNumber evidence="5">3.1.1.11</ecNumber>
    </recommendedName>
</protein>
<dbReference type="AlphaFoldDB" id="A0A3B0FTB5"/>
<dbReference type="InterPro" id="IPR013830">
    <property type="entry name" value="SGNH_hydro"/>
</dbReference>
<dbReference type="SUPFAM" id="SSF52266">
    <property type="entry name" value="SGNH hydrolase"/>
    <property type="match status" value="1"/>
</dbReference>
<dbReference type="InterPro" id="IPR006311">
    <property type="entry name" value="TAT_signal"/>
</dbReference>
<feature type="domain" description="SGNH hydrolase-type esterase" evidence="8">
    <location>
        <begin position="55"/>
        <end position="249"/>
    </location>
</feature>
<evidence type="ECO:0000313" key="10">
    <source>
        <dbReference type="Proteomes" id="UP000273159"/>
    </source>
</evidence>
<dbReference type="GO" id="GO:0030599">
    <property type="term" value="F:pectinesterase activity"/>
    <property type="evidence" value="ECO:0007669"/>
    <property type="project" value="UniProtKB-UniRule"/>
</dbReference>
<gene>
    <name evidence="9" type="ORF">D7Z96_12945</name>
</gene>
<dbReference type="EMBL" id="RBNH01000011">
    <property type="protein sequence ID" value="RKO22868.1"/>
    <property type="molecule type" value="Genomic_DNA"/>
</dbReference>
<dbReference type="Proteomes" id="UP000273159">
    <property type="component" value="Unassembled WGS sequence"/>
</dbReference>
<evidence type="ECO:0000256" key="3">
    <source>
        <dbReference type="ARBA" id="ARBA00023085"/>
    </source>
</evidence>
<dbReference type="PROSITE" id="PS00503">
    <property type="entry name" value="PECTINESTERASE_2"/>
    <property type="match status" value="1"/>
</dbReference>
<feature type="chain" id="PRO_5017103643" description="Pectinesterase" evidence="5">
    <location>
        <begin position="37"/>
        <end position="636"/>
    </location>
</feature>
<comment type="similarity">
    <text evidence="1">Belongs to the 'GDSL' lipolytic enzyme family.</text>
</comment>
<comment type="caution">
    <text evidence="9">The sequence shown here is derived from an EMBL/GenBank/DDBJ whole genome shotgun (WGS) entry which is preliminary data.</text>
</comment>